<accession>A0AA40EQA7</accession>
<dbReference type="Proteomes" id="UP001172155">
    <property type="component" value="Unassembled WGS sequence"/>
</dbReference>
<keyword evidence="3" id="KW-1185">Reference proteome</keyword>
<dbReference type="EMBL" id="JAUKUD010000005">
    <property type="protein sequence ID" value="KAK0743538.1"/>
    <property type="molecule type" value="Genomic_DNA"/>
</dbReference>
<comment type="caution">
    <text evidence="2">The sequence shown here is derived from an EMBL/GenBank/DDBJ whole genome shotgun (WGS) entry which is preliminary data.</text>
</comment>
<feature type="region of interest" description="Disordered" evidence="1">
    <location>
        <begin position="113"/>
        <end position="144"/>
    </location>
</feature>
<reference evidence="2" key="1">
    <citation type="submission" date="2023-06" db="EMBL/GenBank/DDBJ databases">
        <title>Genome-scale phylogeny and comparative genomics of the fungal order Sordariales.</title>
        <authorList>
            <consortium name="Lawrence Berkeley National Laboratory"/>
            <person name="Hensen N."/>
            <person name="Bonometti L."/>
            <person name="Westerberg I."/>
            <person name="Brannstrom I.O."/>
            <person name="Guillou S."/>
            <person name="Cros-Aarteil S."/>
            <person name="Calhoun S."/>
            <person name="Haridas S."/>
            <person name="Kuo A."/>
            <person name="Mondo S."/>
            <person name="Pangilinan J."/>
            <person name="Riley R."/>
            <person name="LaButti K."/>
            <person name="Andreopoulos B."/>
            <person name="Lipzen A."/>
            <person name="Chen C."/>
            <person name="Yanf M."/>
            <person name="Daum C."/>
            <person name="Ng V."/>
            <person name="Clum A."/>
            <person name="Steindorff A."/>
            <person name="Ohm R."/>
            <person name="Martin F."/>
            <person name="Silar P."/>
            <person name="Natvig D."/>
            <person name="Lalanne C."/>
            <person name="Gautier V."/>
            <person name="Ament-velasquez S.L."/>
            <person name="Kruys A."/>
            <person name="Hutchinson M.I."/>
            <person name="Powell A.J."/>
            <person name="Barry K."/>
            <person name="Miller A.N."/>
            <person name="Grigoriev I.V."/>
            <person name="Debuchy R."/>
            <person name="Gladieux P."/>
            <person name="Thoren M.H."/>
            <person name="Johannesson H."/>
        </authorList>
    </citation>
    <scope>NUCLEOTIDE SEQUENCE</scope>
    <source>
        <strain evidence="2">SMH3187-1</strain>
    </source>
</reference>
<name>A0AA40EQA7_9PEZI</name>
<gene>
    <name evidence="2" type="ORF">B0T18DRAFT_392294</name>
</gene>
<evidence type="ECO:0000256" key="1">
    <source>
        <dbReference type="SAM" id="MobiDB-lite"/>
    </source>
</evidence>
<evidence type="ECO:0000313" key="2">
    <source>
        <dbReference type="EMBL" id="KAK0743538.1"/>
    </source>
</evidence>
<proteinExistence type="predicted"/>
<organism evidence="2 3">
    <name type="scientific">Schizothecium vesticola</name>
    <dbReference type="NCBI Taxonomy" id="314040"/>
    <lineage>
        <taxon>Eukaryota</taxon>
        <taxon>Fungi</taxon>
        <taxon>Dikarya</taxon>
        <taxon>Ascomycota</taxon>
        <taxon>Pezizomycotina</taxon>
        <taxon>Sordariomycetes</taxon>
        <taxon>Sordariomycetidae</taxon>
        <taxon>Sordariales</taxon>
        <taxon>Schizotheciaceae</taxon>
        <taxon>Schizothecium</taxon>
    </lineage>
</organism>
<evidence type="ECO:0000313" key="3">
    <source>
        <dbReference type="Proteomes" id="UP001172155"/>
    </source>
</evidence>
<dbReference type="AlphaFoldDB" id="A0AA40EQA7"/>
<feature type="region of interest" description="Disordered" evidence="1">
    <location>
        <begin position="50"/>
        <end position="75"/>
    </location>
</feature>
<sequence length="181" mass="17322">MAFLRTSWRGARGHPPEGGRVAFVSSRGVVHVHGISLAAGAPAASGGLGSVGGGNSDGSSGDGDGGGSNGLISGGGGGASLSGDLPPFFNSLPPFSGSPSCVRMGGFGGGGGGLGGDGGDIGGGGRALGSADPDNDKTRQGDNNGHRVSSWCYWAVLPGLAAAYEAAGVAASAAWATRPWR</sequence>
<feature type="compositionally biased region" description="Gly residues" evidence="1">
    <location>
        <begin position="113"/>
        <end position="127"/>
    </location>
</feature>
<protein>
    <submittedName>
        <fullName evidence="2">Uncharacterized protein</fullName>
    </submittedName>
</protein>